<keyword evidence="5" id="KW-1185">Reference proteome</keyword>
<dbReference type="NCBIfam" id="TIGR01761">
    <property type="entry name" value="thiaz-red"/>
    <property type="match status" value="1"/>
</dbReference>
<feature type="region of interest" description="Disordered" evidence="1">
    <location>
        <begin position="356"/>
        <end position="383"/>
    </location>
</feature>
<evidence type="ECO:0000259" key="3">
    <source>
        <dbReference type="Pfam" id="PF21390"/>
    </source>
</evidence>
<dbReference type="InterPro" id="IPR000683">
    <property type="entry name" value="Gfo/Idh/MocA-like_OxRdtase_N"/>
</dbReference>
<gene>
    <name evidence="4" type="ORF">FOF52_04715</name>
</gene>
<evidence type="ECO:0000313" key="4">
    <source>
        <dbReference type="EMBL" id="UPT20351.1"/>
    </source>
</evidence>
<name>A0ABY4KY50_THEAE</name>
<evidence type="ECO:0000256" key="1">
    <source>
        <dbReference type="SAM" id="MobiDB-lite"/>
    </source>
</evidence>
<evidence type="ECO:0000313" key="5">
    <source>
        <dbReference type="Proteomes" id="UP000832041"/>
    </source>
</evidence>
<dbReference type="Gene3D" id="3.40.50.720">
    <property type="entry name" value="NAD(P)-binding Rossmann-like Domain"/>
    <property type="match status" value="1"/>
</dbReference>
<dbReference type="SUPFAM" id="SSF51735">
    <property type="entry name" value="NAD(P)-binding Rossmann-fold domains"/>
    <property type="match status" value="1"/>
</dbReference>
<proteinExistence type="predicted"/>
<dbReference type="InterPro" id="IPR010091">
    <property type="entry name" value="Thiazolinyl_imide_reductase"/>
</dbReference>
<dbReference type="EMBL" id="CP051627">
    <property type="protein sequence ID" value="UPT20351.1"/>
    <property type="molecule type" value="Genomic_DNA"/>
</dbReference>
<feature type="domain" description="Gfo/Idh/MocA-like oxidoreductase N-terminal" evidence="2">
    <location>
        <begin position="12"/>
        <end position="127"/>
    </location>
</feature>
<dbReference type="PANTHER" id="PTHR43377:SF1">
    <property type="entry name" value="BILIVERDIN REDUCTASE A"/>
    <property type="match status" value="1"/>
</dbReference>
<dbReference type="InterPro" id="IPR036291">
    <property type="entry name" value="NAD(P)-bd_dom_sf"/>
</dbReference>
<feature type="domain" description="Thiazolinyl imine reductase-like C-terminal" evidence="3">
    <location>
        <begin position="152"/>
        <end position="260"/>
    </location>
</feature>
<dbReference type="InterPro" id="IPR048655">
    <property type="entry name" value="Irp3-like_C"/>
</dbReference>
<accession>A0ABY4KY50</accession>
<evidence type="ECO:0000259" key="2">
    <source>
        <dbReference type="Pfam" id="PF01408"/>
    </source>
</evidence>
<protein>
    <submittedName>
        <fullName evidence="4">Gfo/Idh/MocA family oxidoreductase</fullName>
    </submittedName>
</protein>
<dbReference type="Pfam" id="PF21390">
    <property type="entry name" value="Irp3-like_C"/>
    <property type="match status" value="1"/>
</dbReference>
<dbReference type="RefSeq" id="WP_248592608.1">
    <property type="nucleotide sequence ID" value="NZ_BAABEB010000012.1"/>
</dbReference>
<dbReference type="Pfam" id="PF01408">
    <property type="entry name" value="GFO_IDH_MocA"/>
    <property type="match status" value="1"/>
</dbReference>
<dbReference type="Proteomes" id="UP000832041">
    <property type="component" value="Chromosome"/>
</dbReference>
<reference evidence="4 5" key="1">
    <citation type="submission" date="2020-04" db="EMBL/GenBank/DDBJ databases">
        <title>Thermobifida alba genome sequencing and assembly.</title>
        <authorList>
            <person name="Luzics S."/>
            <person name="Horvath B."/>
            <person name="Nagy I."/>
            <person name="Toth A."/>
            <person name="Nagy I."/>
            <person name="Kukolya J."/>
        </authorList>
    </citation>
    <scope>NUCLEOTIDE SEQUENCE [LARGE SCALE GENOMIC DNA]</scope>
    <source>
        <strain evidence="4 5">DSM 43795</strain>
    </source>
</reference>
<organism evidence="4 5">
    <name type="scientific">Thermobifida alba</name>
    <name type="common">Thermomonospora alba</name>
    <dbReference type="NCBI Taxonomy" id="53522"/>
    <lineage>
        <taxon>Bacteria</taxon>
        <taxon>Bacillati</taxon>
        <taxon>Actinomycetota</taxon>
        <taxon>Actinomycetes</taxon>
        <taxon>Streptosporangiales</taxon>
        <taxon>Nocardiopsidaceae</taxon>
        <taxon>Thermobifida</taxon>
    </lineage>
</organism>
<dbReference type="Gene3D" id="3.30.360.10">
    <property type="entry name" value="Dihydrodipicolinate Reductase, domain 2"/>
    <property type="match status" value="1"/>
</dbReference>
<dbReference type="PANTHER" id="PTHR43377">
    <property type="entry name" value="BILIVERDIN REDUCTASE A"/>
    <property type="match status" value="1"/>
</dbReference>
<sequence>MTAAARPVRPLRTIVCGTGFGRCYVRAVRAMDGEFELVGILARGGDYSRDYARAQGVPLYTSVAEVPDDVDVACVVVGAAVSGGPGSELARALLARGVHVLQEHPVHHDELAQTLRAARAAGRVYHLNPFYRHVAPITRFLRAAEALRGHGRPLFVDAASAIQVLYPLLDVLGRALGGVRPWAFAGPHPQEEAVAALAHSPQPYRVLHGVVGGVPVVLRVQNQLDPADGDNHALLWHRLAVGAEGGVLTLADTHGPVLWSPRLHVPRDAHRRLTTDGEGTAHLDEPSTTVLDGTAPRPFRGVFDHTWPEAIARALRGLAADIAARADPLARGQYDLSVCRMWHDVTARLGRPEIIRPAPPRPLRAADVCGPSPSAPSAQTGPR</sequence>
<dbReference type="InterPro" id="IPR051450">
    <property type="entry name" value="Gfo/Idh/MocA_Oxidoreductases"/>
</dbReference>